<sequence length="358" mass="41298">MHRARLKQLFFWGLLAFPSIVLSSPTNGVAVLMYHHFGEPRFPVTNVTLQQFDAHLHYLEKNQFKIWSLEKIIKQLETGEPFPDRVVAITIDDAYRSIYTHAYPRLKQRNWPFTVFVSTDPVDKKMPAFMSWQQMREMQQHGATFANHTTHHDFLIKQVTNETAGDWQLRIRNDLKTAQQRLQTELGNAPPLFAYPYGEYNSALQQIVKDLGWSAFGQQSGVISQYSDRLALPRYPMAAQFAAMPSFKTKVMSLPLPVIDSSPVDTIIKQQNPPQLQLTLTLDDDIRTDQLNCFASNQGAAKVTWLDKENGKFRVEADKPFNSRRSRYNCTAPSKSSGRYYWYSHLWIRTTSDSAIKE</sequence>
<dbReference type="GO" id="GO:0016810">
    <property type="term" value="F:hydrolase activity, acting on carbon-nitrogen (but not peptide) bonds"/>
    <property type="evidence" value="ECO:0007669"/>
    <property type="project" value="InterPro"/>
</dbReference>
<dbReference type="Pfam" id="PF01522">
    <property type="entry name" value="Polysacc_deac_1"/>
    <property type="match status" value="1"/>
</dbReference>
<accession>A0A3B0ZPA3</accession>
<protein>
    <submittedName>
        <fullName evidence="4">Polysaccharide deacetylase</fullName>
    </submittedName>
</protein>
<reference evidence="4" key="1">
    <citation type="submission" date="2018-06" db="EMBL/GenBank/DDBJ databases">
        <authorList>
            <person name="Zhirakovskaya E."/>
        </authorList>
    </citation>
    <scope>NUCLEOTIDE SEQUENCE</scope>
</reference>
<gene>
    <name evidence="4" type="ORF">MNBD_GAMMA17-715</name>
</gene>
<name>A0A3B0ZPA3_9ZZZZ</name>
<dbReference type="AlphaFoldDB" id="A0A3B0ZPA3"/>
<keyword evidence="2" id="KW-0732">Signal</keyword>
<dbReference type="GO" id="GO:0005576">
    <property type="term" value="C:extracellular region"/>
    <property type="evidence" value="ECO:0007669"/>
    <property type="project" value="UniProtKB-SubCell"/>
</dbReference>
<proteinExistence type="predicted"/>
<dbReference type="InterPro" id="IPR002509">
    <property type="entry name" value="NODB_dom"/>
</dbReference>
<comment type="subcellular location">
    <subcellularLocation>
        <location evidence="1">Secreted</location>
    </subcellularLocation>
</comment>
<dbReference type="EMBL" id="UOFQ01000127">
    <property type="protein sequence ID" value="VAW89252.1"/>
    <property type="molecule type" value="Genomic_DNA"/>
</dbReference>
<dbReference type="Gene3D" id="3.20.20.370">
    <property type="entry name" value="Glycoside hydrolase/deacetylase"/>
    <property type="match status" value="1"/>
</dbReference>
<dbReference type="InterPro" id="IPR051398">
    <property type="entry name" value="Polysacch_Deacetylase"/>
</dbReference>
<dbReference type="PROSITE" id="PS51677">
    <property type="entry name" value="NODB"/>
    <property type="match status" value="1"/>
</dbReference>
<dbReference type="GO" id="GO:0005975">
    <property type="term" value="P:carbohydrate metabolic process"/>
    <property type="evidence" value="ECO:0007669"/>
    <property type="project" value="InterPro"/>
</dbReference>
<evidence type="ECO:0000256" key="2">
    <source>
        <dbReference type="ARBA" id="ARBA00022729"/>
    </source>
</evidence>
<dbReference type="PANTHER" id="PTHR34216">
    <property type="match status" value="1"/>
</dbReference>
<dbReference type="SUPFAM" id="SSF88713">
    <property type="entry name" value="Glycoside hydrolase/deacetylase"/>
    <property type="match status" value="1"/>
</dbReference>
<evidence type="ECO:0000259" key="3">
    <source>
        <dbReference type="PROSITE" id="PS51677"/>
    </source>
</evidence>
<feature type="domain" description="NodB homology" evidence="3">
    <location>
        <begin position="85"/>
        <end position="307"/>
    </location>
</feature>
<dbReference type="PANTHER" id="PTHR34216:SF3">
    <property type="entry name" value="POLY-BETA-1,6-N-ACETYL-D-GLUCOSAMINE N-DEACETYLASE"/>
    <property type="match status" value="1"/>
</dbReference>
<dbReference type="CDD" id="cd10973">
    <property type="entry name" value="CE4_DAC_u4_5s"/>
    <property type="match status" value="1"/>
</dbReference>
<organism evidence="4">
    <name type="scientific">hydrothermal vent metagenome</name>
    <dbReference type="NCBI Taxonomy" id="652676"/>
    <lineage>
        <taxon>unclassified sequences</taxon>
        <taxon>metagenomes</taxon>
        <taxon>ecological metagenomes</taxon>
    </lineage>
</organism>
<evidence type="ECO:0000313" key="4">
    <source>
        <dbReference type="EMBL" id="VAW89252.1"/>
    </source>
</evidence>
<dbReference type="InterPro" id="IPR011330">
    <property type="entry name" value="Glyco_hydro/deAcase_b/a-brl"/>
</dbReference>
<evidence type="ECO:0000256" key="1">
    <source>
        <dbReference type="ARBA" id="ARBA00004613"/>
    </source>
</evidence>